<name>A0A419SM68_9BACL</name>
<protein>
    <recommendedName>
        <fullName evidence="3">DUF2680 domain-containing protein</fullName>
    </recommendedName>
</protein>
<dbReference type="Pfam" id="PF10925">
    <property type="entry name" value="DUF2680"/>
    <property type="match status" value="1"/>
</dbReference>
<evidence type="ECO:0000313" key="2">
    <source>
        <dbReference type="Proteomes" id="UP000284219"/>
    </source>
</evidence>
<evidence type="ECO:0008006" key="3">
    <source>
        <dbReference type="Google" id="ProtNLM"/>
    </source>
</evidence>
<gene>
    <name evidence="1" type="ORF">BEP19_04375</name>
</gene>
<accession>A0A419SM68</accession>
<sequence length="99" mass="11418">MAFFTGSLSFGGGALIQAEESGVNETVQLTEQQQQELAKLHKKMIEQHKKVVAKYVEFGVFSKDKGEKIDAMLDKKYEKLEQNGFIPKWEHKKYHKDNE</sequence>
<keyword evidence="2" id="KW-1185">Reference proteome</keyword>
<reference evidence="1 2" key="1">
    <citation type="submission" date="2016-08" db="EMBL/GenBank/DDBJ databases">
        <title>Novel Firmicute Genomes.</title>
        <authorList>
            <person name="Poppleton D.I."/>
            <person name="Gribaldo S."/>
        </authorList>
    </citation>
    <scope>NUCLEOTIDE SEQUENCE [LARGE SCALE GENOMIC DNA]</scope>
    <source>
        <strain evidence="1 2">RAOx-1</strain>
    </source>
</reference>
<organism evidence="1 2">
    <name type="scientific">Ammoniphilus oxalaticus</name>
    <dbReference type="NCBI Taxonomy" id="66863"/>
    <lineage>
        <taxon>Bacteria</taxon>
        <taxon>Bacillati</taxon>
        <taxon>Bacillota</taxon>
        <taxon>Bacilli</taxon>
        <taxon>Bacillales</taxon>
        <taxon>Paenibacillaceae</taxon>
        <taxon>Aneurinibacillus group</taxon>
        <taxon>Ammoniphilus</taxon>
    </lineage>
</organism>
<dbReference type="Proteomes" id="UP000284219">
    <property type="component" value="Unassembled WGS sequence"/>
</dbReference>
<proteinExistence type="predicted"/>
<dbReference type="AlphaFoldDB" id="A0A419SM68"/>
<dbReference type="EMBL" id="MCHY01000007">
    <property type="protein sequence ID" value="RKD25158.1"/>
    <property type="molecule type" value="Genomic_DNA"/>
</dbReference>
<comment type="caution">
    <text evidence="1">The sequence shown here is derived from an EMBL/GenBank/DDBJ whole genome shotgun (WGS) entry which is preliminary data.</text>
</comment>
<dbReference type="InterPro" id="IPR024485">
    <property type="entry name" value="DUF2680"/>
</dbReference>
<evidence type="ECO:0000313" key="1">
    <source>
        <dbReference type="EMBL" id="RKD25158.1"/>
    </source>
</evidence>